<dbReference type="Gene3D" id="3.40.630.30">
    <property type="match status" value="1"/>
</dbReference>
<dbReference type="GO" id="GO:0004145">
    <property type="term" value="F:diamine N-acetyltransferase activity"/>
    <property type="evidence" value="ECO:0007669"/>
    <property type="project" value="UniProtKB-EC"/>
</dbReference>
<dbReference type="PANTHER" id="PTHR43415">
    <property type="entry name" value="SPERMIDINE N(1)-ACETYLTRANSFERASE"/>
    <property type="match status" value="1"/>
</dbReference>
<keyword evidence="2" id="KW-0808">Transferase</keyword>
<organism evidence="2 3">
    <name type="scientific">Clostridium saccharobutylicum</name>
    <dbReference type="NCBI Taxonomy" id="169679"/>
    <lineage>
        <taxon>Bacteria</taxon>
        <taxon>Bacillati</taxon>
        <taxon>Bacillota</taxon>
        <taxon>Clostridia</taxon>
        <taxon>Eubacteriales</taxon>
        <taxon>Clostridiaceae</taxon>
        <taxon>Clostridium</taxon>
    </lineage>
</organism>
<dbReference type="Pfam" id="PF13302">
    <property type="entry name" value="Acetyltransf_3"/>
    <property type="match status" value="1"/>
</dbReference>
<sequence length="167" mass="19564">MLKGEKVYLRLLEKKDILMLYKLCNEEEVKKYNIISNDIIKDKNNLKQTNLRKALSIINEKNVLVGFITYKESDYCQKVYSIGITIGSRYWNRSYGQDSIKVLLKYLFEELNAIRVELEVIKSNFRAINCYKKCGFIECGIRYNRCCIDGSDVDTVIMSIRNDKSNI</sequence>
<gene>
    <name evidence="2" type="primary">speG</name>
    <name evidence="2" type="ORF">CLOSAC_26120</name>
</gene>
<dbReference type="InterPro" id="IPR016181">
    <property type="entry name" value="Acyl_CoA_acyltransferase"/>
</dbReference>
<dbReference type="SUPFAM" id="SSF55729">
    <property type="entry name" value="Acyl-CoA N-acyltransferases (Nat)"/>
    <property type="match status" value="1"/>
</dbReference>
<proteinExistence type="predicted"/>
<dbReference type="PROSITE" id="PS51186">
    <property type="entry name" value="GNAT"/>
    <property type="match status" value="1"/>
</dbReference>
<dbReference type="PANTHER" id="PTHR43415:SF3">
    <property type="entry name" value="GNAT-FAMILY ACETYLTRANSFERASE"/>
    <property type="match status" value="1"/>
</dbReference>
<evidence type="ECO:0000313" key="3">
    <source>
        <dbReference type="Proteomes" id="UP000191154"/>
    </source>
</evidence>
<dbReference type="RefSeq" id="WP_077865790.1">
    <property type="nucleotide sequence ID" value="NZ_LZYZ01000005.1"/>
</dbReference>
<evidence type="ECO:0000313" key="2">
    <source>
        <dbReference type="EMBL" id="OOM11070.1"/>
    </source>
</evidence>
<dbReference type="EMBL" id="LZYZ01000005">
    <property type="protein sequence ID" value="OOM11070.1"/>
    <property type="molecule type" value="Genomic_DNA"/>
</dbReference>
<comment type="caution">
    <text evidence="2">The sequence shown here is derived from an EMBL/GenBank/DDBJ whole genome shotgun (WGS) entry which is preliminary data.</text>
</comment>
<dbReference type="AlphaFoldDB" id="A0A1S8N3R9"/>
<dbReference type="STRING" id="169679.CSACC_00220"/>
<evidence type="ECO:0000259" key="1">
    <source>
        <dbReference type="PROSITE" id="PS51186"/>
    </source>
</evidence>
<name>A0A1S8N3R9_CLOSA</name>
<protein>
    <submittedName>
        <fullName evidence="2">Spermidine N(1)-acetyltransferase</fullName>
        <ecNumber evidence="2">2.3.1.57</ecNumber>
    </submittedName>
</protein>
<dbReference type="InterPro" id="IPR000182">
    <property type="entry name" value="GNAT_dom"/>
</dbReference>
<dbReference type="Proteomes" id="UP000191154">
    <property type="component" value="Unassembled WGS sequence"/>
</dbReference>
<keyword evidence="2" id="KW-0012">Acyltransferase</keyword>
<dbReference type="EC" id="2.3.1.57" evidence="2"/>
<reference evidence="2 3" key="1">
    <citation type="submission" date="2016-05" db="EMBL/GenBank/DDBJ databases">
        <title>Microbial solvent formation.</title>
        <authorList>
            <person name="Poehlein A."/>
            <person name="Montoya Solano J.D."/>
            <person name="Flitsch S."/>
            <person name="Krabben P."/>
            <person name="Duerre P."/>
            <person name="Daniel R."/>
        </authorList>
    </citation>
    <scope>NUCLEOTIDE SEQUENCE [LARGE SCALE GENOMIC DNA]</scope>
    <source>
        <strain evidence="2 3">L1-8</strain>
    </source>
</reference>
<accession>A0A1S8N3R9</accession>
<feature type="domain" description="N-acetyltransferase" evidence="1">
    <location>
        <begin position="7"/>
        <end position="163"/>
    </location>
</feature>